<dbReference type="PROSITE" id="PS50046">
    <property type="entry name" value="PHYTOCHROME_2"/>
    <property type="match status" value="1"/>
</dbReference>
<keyword evidence="3" id="KW-0716">Sensory transduction</keyword>
<dbReference type="Gene3D" id="3.30.450.20">
    <property type="entry name" value="PAS domain"/>
    <property type="match status" value="1"/>
</dbReference>
<evidence type="ECO:0000256" key="10">
    <source>
        <dbReference type="ARBA" id="ARBA00023170"/>
    </source>
</evidence>
<keyword evidence="1" id="KW-0600">Photoreceptor protein</keyword>
<keyword evidence="2" id="KW-0597">Phosphoprotein</keyword>
<dbReference type="Pfam" id="PF01590">
    <property type="entry name" value="GAF"/>
    <property type="match status" value="1"/>
</dbReference>
<evidence type="ECO:0000256" key="4">
    <source>
        <dbReference type="ARBA" id="ARBA00022679"/>
    </source>
</evidence>
<dbReference type="InterPro" id="IPR035965">
    <property type="entry name" value="PAS-like_dom_sf"/>
</dbReference>
<dbReference type="AlphaFoldDB" id="A0A1H8UAP6"/>
<evidence type="ECO:0000256" key="3">
    <source>
        <dbReference type="ARBA" id="ARBA00022606"/>
    </source>
</evidence>
<evidence type="ECO:0000256" key="8">
    <source>
        <dbReference type="ARBA" id="ARBA00022991"/>
    </source>
</evidence>
<protein>
    <submittedName>
        <fullName evidence="12">PAS fold-containing protein</fullName>
    </submittedName>
</protein>
<dbReference type="InterPro" id="IPR013654">
    <property type="entry name" value="PAS_2"/>
</dbReference>
<dbReference type="GO" id="GO:0006355">
    <property type="term" value="P:regulation of DNA-templated transcription"/>
    <property type="evidence" value="ECO:0007669"/>
    <property type="project" value="InterPro"/>
</dbReference>
<evidence type="ECO:0000313" key="13">
    <source>
        <dbReference type="Proteomes" id="UP000198942"/>
    </source>
</evidence>
<dbReference type="Pfam" id="PF08446">
    <property type="entry name" value="PAS_2"/>
    <property type="match status" value="1"/>
</dbReference>
<evidence type="ECO:0000256" key="9">
    <source>
        <dbReference type="ARBA" id="ARBA00023012"/>
    </source>
</evidence>
<dbReference type="GO" id="GO:0000160">
    <property type="term" value="P:phosphorelay signal transduction system"/>
    <property type="evidence" value="ECO:0007669"/>
    <property type="project" value="UniProtKB-KW"/>
</dbReference>
<dbReference type="Gene3D" id="3.30.450.270">
    <property type="match status" value="1"/>
</dbReference>
<dbReference type="PANTHER" id="PTHR43065:SF10">
    <property type="entry name" value="PEROXIDE STRESS-ACTIVATED HISTIDINE KINASE MAK3"/>
    <property type="match status" value="1"/>
</dbReference>
<evidence type="ECO:0000256" key="2">
    <source>
        <dbReference type="ARBA" id="ARBA00022553"/>
    </source>
</evidence>
<dbReference type="SUPFAM" id="SSF55785">
    <property type="entry name" value="PYP-like sensor domain (PAS domain)"/>
    <property type="match status" value="1"/>
</dbReference>
<gene>
    <name evidence="12" type="ORF">SAMN05192574_118107</name>
</gene>
<reference evidence="13" key="1">
    <citation type="submission" date="2016-10" db="EMBL/GenBank/DDBJ databases">
        <authorList>
            <person name="Varghese N."/>
            <person name="Submissions S."/>
        </authorList>
    </citation>
    <scope>NUCLEOTIDE SEQUENCE [LARGE SCALE GENOMIC DNA]</scope>
    <source>
        <strain evidence="13">Gh-48</strain>
    </source>
</reference>
<dbReference type="InterPro" id="IPR001294">
    <property type="entry name" value="Phytochrome"/>
</dbReference>
<dbReference type="InterPro" id="IPR016132">
    <property type="entry name" value="Phyto_chromo_attachment"/>
</dbReference>
<evidence type="ECO:0000256" key="6">
    <source>
        <dbReference type="ARBA" id="ARBA00022777"/>
    </source>
</evidence>
<dbReference type="RefSeq" id="WP_091221215.1">
    <property type="nucleotide sequence ID" value="NZ_FOCL01000018.1"/>
</dbReference>
<keyword evidence="13" id="KW-1185">Reference proteome</keyword>
<dbReference type="InterPro" id="IPR003018">
    <property type="entry name" value="GAF"/>
</dbReference>
<proteinExistence type="predicted"/>
<dbReference type="Pfam" id="PF00360">
    <property type="entry name" value="PHY"/>
    <property type="match status" value="1"/>
</dbReference>
<dbReference type="Proteomes" id="UP000198942">
    <property type="component" value="Unassembled WGS sequence"/>
</dbReference>
<accession>A0A1H8UAP6</accession>
<dbReference type="GO" id="GO:0009584">
    <property type="term" value="P:detection of visible light"/>
    <property type="evidence" value="ECO:0007669"/>
    <property type="project" value="InterPro"/>
</dbReference>
<sequence>MAKRKNYDSEFCGSLPLNHINVVQDYGYLLVLSKDQFSILQLSENASDLFEKPLKSIPGTLFSDFTDTSIIKSLSERFDQNSKEKFPLTITLGSRKMMALAHFKPEYIILEIEKADLPTEHSFTSVYEEVKYAMAAIEAAETIEYASQAAIHELRRITGFDGIMMYRFDEDWNGTVIAEEKDAPELEHYLGHTFPGSDVPRQARDLYLKNPYRLIPDRDFTPVRLYPVMNPVTNTFIDLSDCNLRGVAAVHLEYLKNMNVQASMSIRVIDNGKLWGLIACHHVRPHYLSFETGAVCEMLSSVISNRISSITHKTQYDADSQLQQLQTELIAQTYAKDDLWDGLFDAGEVRLTDLFKSSGAATQIGPALRTQGDVPDQDTLENLFLWLQNKQDGKVFSTDSLPEVFDEAIPYAKIASGILSIPVNPERGEFIVVFRPEVVRTINWGGDPSKTINFDPDGKKYHPRASFKLWQETVRNTAAAWTPQEVAAAENLRAFIFEFNTKKSRV</sequence>
<feature type="domain" description="Phytochrome chromophore attachment site" evidence="11">
    <location>
        <begin position="142"/>
        <end position="301"/>
    </location>
</feature>
<dbReference type="SMART" id="SM00065">
    <property type="entry name" value="GAF"/>
    <property type="match status" value="1"/>
</dbReference>
<evidence type="ECO:0000259" key="11">
    <source>
        <dbReference type="PROSITE" id="PS50046"/>
    </source>
</evidence>
<dbReference type="GO" id="GO:0016301">
    <property type="term" value="F:kinase activity"/>
    <property type="evidence" value="ECO:0007669"/>
    <property type="project" value="UniProtKB-KW"/>
</dbReference>
<dbReference type="SUPFAM" id="SSF55781">
    <property type="entry name" value="GAF domain-like"/>
    <property type="match status" value="2"/>
</dbReference>
<keyword evidence="7" id="KW-0067">ATP-binding</keyword>
<keyword evidence="4" id="KW-0808">Transferase</keyword>
<keyword evidence="10" id="KW-0675">Receptor</keyword>
<dbReference type="Gene3D" id="3.30.450.40">
    <property type="match status" value="1"/>
</dbReference>
<dbReference type="EMBL" id="FOCL01000018">
    <property type="protein sequence ID" value="SEO99914.1"/>
    <property type="molecule type" value="Genomic_DNA"/>
</dbReference>
<keyword evidence="6" id="KW-0418">Kinase</keyword>
<dbReference type="OrthoDB" id="9766459at2"/>
<keyword evidence="8" id="KW-0157">Chromophore</keyword>
<dbReference type="STRING" id="551995.SAMN05192574_118107"/>
<dbReference type="InterPro" id="IPR013515">
    <property type="entry name" value="Phytochrome_cen-reg"/>
</dbReference>
<evidence type="ECO:0000256" key="1">
    <source>
        <dbReference type="ARBA" id="ARBA00022543"/>
    </source>
</evidence>
<dbReference type="GO" id="GO:0005524">
    <property type="term" value="F:ATP binding"/>
    <property type="evidence" value="ECO:0007669"/>
    <property type="project" value="UniProtKB-KW"/>
</dbReference>
<evidence type="ECO:0000256" key="5">
    <source>
        <dbReference type="ARBA" id="ARBA00022741"/>
    </source>
</evidence>
<evidence type="ECO:0000256" key="7">
    <source>
        <dbReference type="ARBA" id="ARBA00022840"/>
    </source>
</evidence>
<dbReference type="PANTHER" id="PTHR43065">
    <property type="entry name" value="SENSOR HISTIDINE KINASE"/>
    <property type="match status" value="1"/>
</dbReference>
<dbReference type="GO" id="GO:0009881">
    <property type="term" value="F:photoreceptor activity"/>
    <property type="evidence" value="ECO:0007669"/>
    <property type="project" value="UniProtKB-KW"/>
</dbReference>
<evidence type="ECO:0000313" key="12">
    <source>
        <dbReference type="EMBL" id="SEO99914.1"/>
    </source>
</evidence>
<dbReference type="InterPro" id="IPR029016">
    <property type="entry name" value="GAF-like_dom_sf"/>
</dbReference>
<dbReference type="PRINTS" id="PR01033">
    <property type="entry name" value="PHYTOCHROME"/>
</dbReference>
<keyword evidence="5" id="KW-0547">Nucleotide-binding</keyword>
<dbReference type="InterPro" id="IPR043150">
    <property type="entry name" value="Phytochrome_PHY_sf"/>
</dbReference>
<name>A0A1H8UAP6_9SPHI</name>
<organism evidence="12 13">
    <name type="scientific">Mucilaginibacter gossypiicola</name>
    <dbReference type="NCBI Taxonomy" id="551995"/>
    <lineage>
        <taxon>Bacteria</taxon>
        <taxon>Pseudomonadati</taxon>
        <taxon>Bacteroidota</taxon>
        <taxon>Sphingobacteriia</taxon>
        <taxon>Sphingobacteriales</taxon>
        <taxon>Sphingobacteriaceae</taxon>
        <taxon>Mucilaginibacter</taxon>
    </lineage>
</organism>
<keyword evidence="9" id="KW-0902">Two-component regulatory system</keyword>